<sequence>MHLAKIAKSIYMKRSHYHQIWPEVLHNKALTQAADNDLRRTIKLIFFRLCNPQILIYTYFKATLS</sequence>
<name>C2FSJ5_SPHSI</name>
<evidence type="ECO:0000313" key="2">
    <source>
        <dbReference type="Proteomes" id="UP000006241"/>
    </source>
</evidence>
<organism evidence="1 2">
    <name type="scientific">Sphingobacterium spiritivorum ATCC 33300</name>
    <dbReference type="NCBI Taxonomy" id="525372"/>
    <lineage>
        <taxon>Bacteria</taxon>
        <taxon>Pseudomonadati</taxon>
        <taxon>Bacteroidota</taxon>
        <taxon>Sphingobacteriia</taxon>
        <taxon>Sphingobacteriales</taxon>
        <taxon>Sphingobacteriaceae</taxon>
        <taxon>Sphingobacterium</taxon>
    </lineage>
</organism>
<gene>
    <name evidence="1" type="ORF">HMPREF0765_0301</name>
</gene>
<evidence type="ECO:0000313" key="1">
    <source>
        <dbReference type="EMBL" id="EEI93969.1"/>
    </source>
</evidence>
<dbReference type="AlphaFoldDB" id="C2FSJ5"/>
<comment type="caution">
    <text evidence="1">The sequence shown here is derived from an EMBL/GenBank/DDBJ whole genome shotgun (WGS) entry which is preliminary data.</text>
</comment>
<protein>
    <submittedName>
        <fullName evidence="1">Uncharacterized protein</fullName>
    </submittedName>
</protein>
<dbReference type="HOGENOM" id="CLU_2847586_0_0_10"/>
<dbReference type="Proteomes" id="UP000006241">
    <property type="component" value="Unassembled WGS sequence"/>
</dbReference>
<reference evidence="1 2" key="1">
    <citation type="submission" date="2009-01" db="EMBL/GenBank/DDBJ databases">
        <authorList>
            <person name="Qin X."/>
            <person name="Bachman B."/>
            <person name="Battles P."/>
            <person name="Bell A."/>
            <person name="Bess C."/>
            <person name="Bickham C."/>
            <person name="Chaboub L."/>
            <person name="Chen D."/>
            <person name="Coyle M."/>
            <person name="Deiros D.R."/>
            <person name="Dinh H."/>
            <person name="Forbes L."/>
            <person name="Fowler G."/>
            <person name="Francisco L."/>
            <person name="Fu Q."/>
            <person name="Gubbala S."/>
            <person name="Hale W."/>
            <person name="Han Y."/>
            <person name="Hemphill L."/>
            <person name="Highlander S.K."/>
            <person name="Hirani K."/>
            <person name="Hogues M."/>
            <person name="Jackson L."/>
            <person name="Jakkamsetti A."/>
            <person name="Javaid M."/>
            <person name="Jiang H."/>
            <person name="Korchina V."/>
            <person name="Kovar C."/>
            <person name="Lara F."/>
            <person name="Lee S."/>
            <person name="Mata R."/>
            <person name="Mathew T."/>
            <person name="Moen C."/>
            <person name="Morales K."/>
            <person name="Munidasa M."/>
            <person name="Nazareth L."/>
            <person name="Ngo R."/>
            <person name="Nguyen L."/>
            <person name="Okwuonu G."/>
            <person name="Ongeri F."/>
            <person name="Patil S."/>
            <person name="Petrosino J."/>
            <person name="Pham C."/>
            <person name="Pham P."/>
            <person name="Pu L.-L."/>
            <person name="Puazo M."/>
            <person name="Raj R."/>
            <person name="Reid J."/>
            <person name="Rouhana J."/>
            <person name="Saada N."/>
            <person name="Shang Y."/>
            <person name="Simmons D."/>
            <person name="Thornton R."/>
            <person name="Warren J."/>
            <person name="Weissenberger G."/>
            <person name="Zhang J."/>
            <person name="Zhang L."/>
            <person name="Zhou C."/>
            <person name="Zhu D."/>
            <person name="Muzny D."/>
            <person name="Worley K."/>
            <person name="Gibbs R."/>
        </authorList>
    </citation>
    <scope>NUCLEOTIDE SEQUENCE [LARGE SCALE GENOMIC DNA]</scope>
    <source>
        <strain evidence="1 2">ATCC 33300</strain>
    </source>
</reference>
<accession>C2FSJ5</accession>
<proteinExistence type="predicted"/>
<dbReference type="EMBL" id="ACHB01000007">
    <property type="protein sequence ID" value="EEI93969.1"/>
    <property type="molecule type" value="Genomic_DNA"/>
</dbReference>